<dbReference type="GO" id="GO:0046872">
    <property type="term" value="F:metal ion binding"/>
    <property type="evidence" value="ECO:0007669"/>
    <property type="project" value="UniProtKB-KW"/>
</dbReference>
<dbReference type="Pfam" id="PF03188">
    <property type="entry name" value="Cytochrom_B561"/>
    <property type="match status" value="1"/>
</dbReference>
<comment type="subcellular location">
    <subcellularLocation>
        <location evidence="2">Membrane</location>
        <topology evidence="2">Multi-pass membrane protein</topology>
    </subcellularLocation>
</comment>
<keyword evidence="14" id="KW-1185">Reference proteome</keyword>
<feature type="transmembrane region" description="Helical" evidence="11">
    <location>
        <begin position="12"/>
        <end position="35"/>
    </location>
</feature>
<dbReference type="EMBL" id="JXTC01000409">
    <property type="protein sequence ID" value="PON56399.1"/>
    <property type="molecule type" value="Genomic_DNA"/>
</dbReference>
<comment type="cofactor">
    <cofactor evidence="1">
        <name>heme b</name>
        <dbReference type="ChEBI" id="CHEBI:60344"/>
    </cofactor>
</comment>
<dbReference type="OrthoDB" id="907479at2759"/>
<dbReference type="InterPro" id="IPR006593">
    <property type="entry name" value="Cyt_b561/ferric_Rdtase_TM"/>
</dbReference>
<keyword evidence="9" id="KW-0408">Iron</keyword>
<evidence type="ECO:0000256" key="9">
    <source>
        <dbReference type="ARBA" id="ARBA00023004"/>
    </source>
</evidence>
<keyword evidence="6" id="KW-0479">Metal-binding</keyword>
<reference evidence="14" key="1">
    <citation type="submission" date="2016-06" db="EMBL/GenBank/DDBJ databases">
        <title>Parallel loss of symbiosis genes in relatives of nitrogen-fixing non-legume Parasponia.</title>
        <authorList>
            <person name="Van Velzen R."/>
            <person name="Holmer R."/>
            <person name="Bu F."/>
            <person name="Rutten L."/>
            <person name="Van Zeijl A."/>
            <person name="Liu W."/>
            <person name="Santuari L."/>
            <person name="Cao Q."/>
            <person name="Sharma T."/>
            <person name="Shen D."/>
            <person name="Roswanjaya Y."/>
            <person name="Wardhani T."/>
            <person name="Kalhor M.S."/>
            <person name="Jansen J."/>
            <person name="Van den Hoogen J."/>
            <person name="Gungor B."/>
            <person name="Hartog M."/>
            <person name="Hontelez J."/>
            <person name="Verver J."/>
            <person name="Yang W.-C."/>
            <person name="Schijlen E."/>
            <person name="Repin R."/>
            <person name="Schilthuizen M."/>
            <person name="Schranz E."/>
            <person name="Heidstra R."/>
            <person name="Miyata K."/>
            <person name="Fedorova E."/>
            <person name="Kohlen W."/>
            <person name="Bisseling T."/>
            <person name="Smit S."/>
            <person name="Geurts R."/>
        </authorList>
    </citation>
    <scope>NUCLEOTIDE SEQUENCE [LARGE SCALE GENOMIC DNA]</scope>
    <source>
        <strain evidence="14">cv. RG33-2</strain>
    </source>
</reference>
<dbReference type="PANTHER" id="PTHR10106">
    <property type="entry name" value="CYTOCHROME B561-RELATED"/>
    <property type="match status" value="1"/>
</dbReference>
<evidence type="ECO:0000256" key="3">
    <source>
        <dbReference type="ARBA" id="ARBA00022448"/>
    </source>
</evidence>
<dbReference type="PROSITE" id="PS50939">
    <property type="entry name" value="CYTOCHROME_B561"/>
    <property type="match status" value="1"/>
</dbReference>
<sequence>MAPGGRSYQLYAAPVTILAHLIAITVTVLVLVWLLKFEGGFAFKSGNKQKIFNLHPFLMVVGLIIFGGEGTYAVFKFKDETGTKDFVSLHTWLGIIAISAYGLQFVLGFFTFFFPGAAMPTRGSLLPWHTFFGMVIFLLAVCAAETGLVQRFTGVGFGLKLNQEGLIVNFTGLLIFLFGVSVILSVILPRGSY</sequence>
<dbReference type="AlphaFoldDB" id="A0A2P5C5V0"/>
<evidence type="ECO:0000313" key="14">
    <source>
        <dbReference type="Proteomes" id="UP000237000"/>
    </source>
</evidence>
<dbReference type="SMART" id="SM00665">
    <property type="entry name" value="B561"/>
    <property type="match status" value="1"/>
</dbReference>
<proteinExistence type="predicted"/>
<feature type="transmembrane region" description="Helical" evidence="11">
    <location>
        <begin position="95"/>
        <end position="114"/>
    </location>
</feature>
<organism evidence="13 14">
    <name type="scientific">Trema orientale</name>
    <name type="common">Charcoal tree</name>
    <name type="synonym">Celtis orientalis</name>
    <dbReference type="NCBI Taxonomy" id="63057"/>
    <lineage>
        <taxon>Eukaryota</taxon>
        <taxon>Viridiplantae</taxon>
        <taxon>Streptophyta</taxon>
        <taxon>Embryophyta</taxon>
        <taxon>Tracheophyta</taxon>
        <taxon>Spermatophyta</taxon>
        <taxon>Magnoliopsida</taxon>
        <taxon>eudicotyledons</taxon>
        <taxon>Gunneridae</taxon>
        <taxon>Pentapetalae</taxon>
        <taxon>rosids</taxon>
        <taxon>fabids</taxon>
        <taxon>Rosales</taxon>
        <taxon>Cannabaceae</taxon>
        <taxon>Trema</taxon>
    </lineage>
</organism>
<dbReference type="Gene3D" id="1.20.120.1770">
    <property type="match status" value="2"/>
</dbReference>
<protein>
    <submittedName>
        <fullName evidence="13">Cytochrome b561 and DOMON domain-containing protein</fullName>
    </submittedName>
</protein>
<dbReference type="STRING" id="63057.A0A2P5C5V0"/>
<evidence type="ECO:0000256" key="10">
    <source>
        <dbReference type="ARBA" id="ARBA00023136"/>
    </source>
</evidence>
<comment type="caution">
    <text evidence="13">The sequence shown here is derived from an EMBL/GenBank/DDBJ whole genome shotgun (WGS) entry which is preliminary data.</text>
</comment>
<evidence type="ECO:0000259" key="12">
    <source>
        <dbReference type="PROSITE" id="PS50939"/>
    </source>
</evidence>
<name>A0A2P5C5V0_TREOI</name>
<dbReference type="GO" id="GO:0016020">
    <property type="term" value="C:membrane"/>
    <property type="evidence" value="ECO:0007669"/>
    <property type="project" value="UniProtKB-SubCell"/>
</dbReference>
<evidence type="ECO:0000256" key="11">
    <source>
        <dbReference type="SAM" id="Phobius"/>
    </source>
</evidence>
<evidence type="ECO:0000256" key="5">
    <source>
        <dbReference type="ARBA" id="ARBA00022692"/>
    </source>
</evidence>
<evidence type="ECO:0000256" key="8">
    <source>
        <dbReference type="ARBA" id="ARBA00022989"/>
    </source>
</evidence>
<dbReference type="Proteomes" id="UP000237000">
    <property type="component" value="Unassembled WGS sequence"/>
</dbReference>
<keyword evidence="10 11" id="KW-0472">Membrane</keyword>
<dbReference type="InterPro" id="IPR043205">
    <property type="entry name" value="CYB561/CYBRD1-like"/>
</dbReference>
<feature type="domain" description="Cytochrome b561" evidence="12">
    <location>
        <begin position="1"/>
        <end position="187"/>
    </location>
</feature>
<keyword evidence="5 11" id="KW-0812">Transmembrane</keyword>
<evidence type="ECO:0000256" key="6">
    <source>
        <dbReference type="ARBA" id="ARBA00022723"/>
    </source>
</evidence>
<evidence type="ECO:0000256" key="2">
    <source>
        <dbReference type="ARBA" id="ARBA00004141"/>
    </source>
</evidence>
<evidence type="ECO:0000313" key="13">
    <source>
        <dbReference type="EMBL" id="PON56399.1"/>
    </source>
</evidence>
<evidence type="ECO:0000256" key="7">
    <source>
        <dbReference type="ARBA" id="ARBA00022982"/>
    </source>
</evidence>
<accession>A0A2P5C5V0</accession>
<keyword evidence="3" id="KW-0813">Transport</keyword>
<evidence type="ECO:0000256" key="4">
    <source>
        <dbReference type="ARBA" id="ARBA00022617"/>
    </source>
</evidence>
<dbReference type="PANTHER" id="PTHR10106:SF43">
    <property type="entry name" value="CYTOCHROME B561 FAMILY PROTEIN, EXPRESSED"/>
    <property type="match status" value="1"/>
</dbReference>
<feature type="transmembrane region" description="Helical" evidence="11">
    <location>
        <begin position="126"/>
        <end position="146"/>
    </location>
</feature>
<feature type="transmembrane region" description="Helical" evidence="11">
    <location>
        <begin position="56"/>
        <end position="75"/>
    </location>
</feature>
<keyword evidence="8 11" id="KW-1133">Transmembrane helix</keyword>
<keyword evidence="4" id="KW-0349">Heme</keyword>
<dbReference type="InParanoid" id="A0A2P5C5V0"/>
<evidence type="ECO:0000256" key="1">
    <source>
        <dbReference type="ARBA" id="ARBA00001970"/>
    </source>
</evidence>
<keyword evidence="7" id="KW-0249">Electron transport</keyword>
<gene>
    <name evidence="13" type="ORF">TorRG33x02_296460</name>
</gene>
<feature type="transmembrane region" description="Helical" evidence="11">
    <location>
        <begin position="166"/>
        <end position="188"/>
    </location>
</feature>
<dbReference type="GO" id="GO:0016491">
    <property type="term" value="F:oxidoreductase activity"/>
    <property type="evidence" value="ECO:0007669"/>
    <property type="project" value="InterPro"/>
</dbReference>